<organism evidence="3 4">
    <name type="scientific">Clonostachys byssicola</name>
    <dbReference type="NCBI Taxonomy" id="160290"/>
    <lineage>
        <taxon>Eukaryota</taxon>
        <taxon>Fungi</taxon>
        <taxon>Dikarya</taxon>
        <taxon>Ascomycota</taxon>
        <taxon>Pezizomycotina</taxon>
        <taxon>Sordariomycetes</taxon>
        <taxon>Hypocreomycetidae</taxon>
        <taxon>Hypocreales</taxon>
        <taxon>Bionectriaceae</taxon>
        <taxon>Clonostachys</taxon>
    </lineage>
</organism>
<keyword evidence="4" id="KW-1185">Reference proteome</keyword>
<reference evidence="4" key="1">
    <citation type="submission" date="2019-06" db="EMBL/GenBank/DDBJ databases">
        <authorList>
            <person name="Broberg M."/>
        </authorList>
    </citation>
    <scope>NUCLEOTIDE SEQUENCE [LARGE SCALE GENOMIC DNA]</scope>
</reference>
<protein>
    <submittedName>
        <fullName evidence="3">Uncharacterized protein</fullName>
    </submittedName>
</protein>
<dbReference type="InterPro" id="IPR011990">
    <property type="entry name" value="TPR-like_helical_dom_sf"/>
</dbReference>
<gene>
    <name evidence="3" type="ORF">CBYS24578_00017559</name>
</gene>
<dbReference type="EMBL" id="CABFNO020001468">
    <property type="protein sequence ID" value="CAG9990030.1"/>
    <property type="molecule type" value="Genomic_DNA"/>
</dbReference>
<dbReference type="OrthoDB" id="9991317at2759"/>
<dbReference type="SUPFAM" id="SSF81901">
    <property type="entry name" value="HCP-like"/>
    <property type="match status" value="1"/>
</dbReference>
<feature type="coiled-coil region" evidence="1">
    <location>
        <begin position="69"/>
        <end position="96"/>
    </location>
</feature>
<dbReference type="Gene3D" id="1.25.40.10">
    <property type="entry name" value="Tetratricopeptide repeat domain"/>
    <property type="match status" value="1"/>
</dbReference>
<sequence>MKDQTPRPGGETKDEVDNRQLDLGEAFTWDDVPDFDLEVQRLEDSLEIAGDVSTRAVQLRNLGRAYANRHTVTNEILDLNKAIQNYQEALRLASSDNPSQTGDLAGLAIATYQKFLQSGEKCDIDSCIQLLEESLESSDAQYITSLHRQNILAQVYHSKWNISREDAQDLDQSIGLFEQIIDLESADNASHTNSLMKLGVLYENRFDRTGNLEDLKSCLKRSQDALIVLGSGKSQKRAEVLLNLGTAFGKRFDRLGDTEDLDCSINYYGDAVEASPDNTSPLERYSLMLHLGLGHAKRYESLDSREDLDIAIRVLKSAVDLVTEHSAFQVSAMLHQQKFNRSRALTDLDEAIAWLQKAEDLVPHDKTWIDFRICHQV</sequence>
<evidence type="ECO:0000313" key="4">
    <source>
        <dbReference type="Proteomes" id="UP000754883"/>
    </source>
</evidence>
<feature type="region of interest" description="Disordered" evidence="2">
    <location>
        <begin position="1"/>
        <end position="20"/>
    </location>
</feature>
<keyword evidence="1" id="KW-0175">Coiled coil</keyword>
<evidence type="ECO:0000313" key="3">
    <source>
        <dbReference type="EMBL" id="CAG9990030.1"/>
    </source>
</evidence>
<evidence type="ECO:0000256" key="2">
    <source>
        <dbReference type="SAM" id="MobiDB-lite"/>
    </source>
</evidence>
<name>A0A9N9Y5Q8_9HYPO</name>
<evidence type="ECO:0000256" key="1">
    <source>
        <dbReference type="SAM" id="Coils"/>
    </source>
</evidence>
<reference evidence="3 4" key="2">
    <citation type="submission" date="2021-10" db="EMBL/GenBank/DDBJ databases">
        <authorList>
            <person name="Piombo E."/>
        </authorList>
    </citation>
    <scope>NUCLEOTIDE SEQUENCE [LARGE SCALE GENOMIC DNA]</scope>
</reference>
<proteinExistence type="predicted"/>
<accession>A0A9N9Y5Q8</accession>
<dbReference type="AlphaFoldDB" id="A0A9N9Y5Q8"/>
<dbReference type="Proteomes" id="UP000754883">
    <property type="component" value="Unassembled WGS sequence"/>
</dbReference>
<comment type="caution">
    <text evidence="3">The sequence shown here is derived from an EMBL/GenBank/DDBJ whole genome shotgun (WGS) entry which is preliminary data.</text>
</comment>